<organism evidence="7">
    <name type="scientific">Sesamum calycinum</name>
    <dbReference type="NCBI Taxonomy" id="2727403"/>
    <lineage>
        <taxon>Eukaryota</taxon>
        <taxon>Viridiplantae</taxon>
        <taxon>Streptophyta</taxon>
        <taxon>Embryophyta</taxon>
        <taxon>Tracheophyta</taxon>
        <taxon>Spermatophyta</taxon>
        <taxon>Magnoliopsida</taxon>
        <taxon>eudicotyledons</taxon>
        <taxon>Gunneridae</taxon>
        <taxon>Pentapetalae</taxon>
        <taxon>asterids</taxon>
        <taxon>lamiids</taxon>
        <taxon>Lamiales</taxon>
        <taxon>Pedaliaceae</taxon>
        <taxon>Sesamum</taxon>
    </lineage>
</organism>
<keyword evidence="5" id="KW-0812">Transmembrane</keyword>
<evidence type="ECO:0000313" key="7">
    <source>
        <dbReference type="EMBL" id="KAL0324380.1"/>
    </source>
</evidence>
<keyword evidence="2" id="KW-0732">Signal</keyword>
<comment type="caution">
    <text evidence="7">The sequence shown here is derived from an EMBL/GenBank/DDBJ whole genome shotgun (WGS) entry which is preliminary data.</text>
</comment>
<dbReference type="AlphaFoldDB" id="A0AAW2LYW9"/>
<feature type="domain" description="Peptidase S8/S53" evidence="6">
    <location>
        <begin position="1"/>
        <end position="183"/>
    </location>
</feature>
<feature type="transmembrane region" description="Helical" evidence="5">
    <location>
        <begin position="215"/>
        <end position="233"/>
    </location>
</feature>
<dbReference type="InterPro" id="IPR036852">
    <property type="entry name" value="Peptidase_S8/S53_dom_sf"/>
</dbReference>
<feature type="region of interest" description="Disordered" evidence="4">
    <location>
        <begin position="1"/>
        <end position="21"/>
    </location>
</feature>
<dbReference type="SUPFAM" id="SSF52743">
    <property type="entry name" value="Subtilisin-like"/>
    <property type="match status" value="1"/>
</dbReference>
<evidence type="ECO:0000256" key="2">
    <source>
        <dbReference type="ARBA" id="ARBA00022729"/>
    </source>
</evidence>
<comment type="similarity">
    <text evidence="1 3">Belongs to the peptidase S8 family.</text>
</comment>
<dbReference type="Pfam" id="PF00082">
    <property type="entry name" value="Peptidase_S8"/>
    <property type="match status" value="1"/>
</dbReference>
<dbReference type="EMBL" id="JACGWM010000015">
    <property type="protein sequence ID" value="KAL0324380.1"/>
    <property type="molecule type" value="Genomic_DNA"/>
</dbReference>
<dbReference type="InterPro" id="IPR045051">
    <property type="entry name" value="SBT"/>
</dbReference>
<reference evidence="7" key="2">
    <citation type="journal article" date="2024" name="Plant">
        <title>Genomic evolution and insights into agronomic trait innovations of Sesamum species.</title>
        <authorList>
            <person name="Miao H."/>
            <person name="Wang L."/>
            <person name="Qu L."/>
            <person name="Liu H."/>
            <person name="Sun Y."/>
            <person name="Le M."/>
            <person name="Wang Q."/>
            <person name="Wei S."/>
            <person name="Zheng Y."/>
            <person name="Lin W."/>
            <person name="Duan Y."/>
            <person name="Cao H."/>
            <person name="Xiong S."/>
            <person name="Wang X."/>
            <person name="Wei L."/>
            <person name="Li C."/>
            <person name="Ma Q."/>
            <person name="Ju M."/>
            <person name="Zhao R."/>
            <person name="Li G."/>
            <person name="Mu C."/>
            <person name="Tian Q."/>
            <person name="Mei H."/>
            <person name="Zhang T."/>
            <person name="Gao T."/>
            <person name="Zhang H."/>
        </authorList>
    </citation>
    <scope>NUCLEOTIDE SEQUENCE</scope>
    <source>
        <strain evidence="7">KEN8</strain>
    </source>
</reference>
<keyword evidence="5" id="KW-1133">Transmembrane helix</keyword>
<keyword evidence="7" id="KW-0378">Hydrolase</keyword>
<reference evidence="7" key="1">
    <citation type="submission" date="2020-06" db="EMBL/GenBank/DDBJ databases">
        <authorList>
            <person name="Li T."/>
            <person name="Hu X."/>
            <person name="Zhang T."/>
            <person name="Song X."/>
            <person name="Zhang H."/>
            <person name="Dai N."/>
            <person name="Sheng W."/>
            <person name="Hou X."/>
            <person name="Wei L."/>
        </authorList>
    </citation>
    <scope>NUCLEOTIDE SEQUENCE</scope>
    <source>
        <strain evidence="7">KEN8</strain>
        <tissue evidence="7">Leaf</tissue>
    </source>
</reference>
<gene>
    <name evidence="7" type="ORF">Scaly_2405100</name>
</gene>
<accession>A0AAW2LYW9</accession>
<comment type="caution">
    <text evidence="3">Lacks conserved residue(s) required for the propagation of feature annotation.</text>
</comment>
<protein>
    <submittedName>
        <fullName evidence="7">Subtilisin-like protease SBT1.7</fullName>
    </submittedName>
</protein>
<dbReference type="InterPro" id="IPR000209">
    <property type="entry name" value="Peptidase_S8/S53_dom"/>
</dbReference>
<keyword evidence="5" id="KW-0472">Membrane</keyword>
<evidence type="ECO:0000256" key="1">
    <source>
        <dbReference type="ARBA" id="ARBA00011073"/>
    </source>
</evidence>
<keyword evidence="7" id="KW-0645">Protease</keyword>
<dbReference type="GO" id="GO:0004252">
    <property type="term" value="F:serine-type endopeptidase activity"/>
    <property type="evidence" value="ECO:0007669"/>
    <property type="project" value="InterPro"/>
</dbReference>
<proteinExistence type="inferred from homology"/>
<dbReference type="PANTHER" id="PTHR10795">
    <property type="entry name" value="PROPROTEIN CONVERTASE SUBTILISIN/KEXIN"/>
    <property type="match status" value="1"/>
</dbReference>
<dbReference type="Gene3D" id="3.40.50.200">
    <property type="entry name" value="Peptidase S8/S53 domain"/>
    <property type="match status" value="1"/>
</dbReference>
<sequence>MDTGVFPEHPSFSDEGMPPPPAKWKGKCEFNNTTCNNKIIGARYFDAIDQSPLDDDGHGTHTASTAAGNFVRGANVFGNANGTAVGIAPLAHLAIYKVCGFLCSESTILAGMDAAVEDGVDVLSLSLGSLTNNFFQDFIALGAFSAMEKGVLVSCSAGNFGPFNFSTANEAPWILTVGASTTDRKIRATAVLETINNTMGSLLFNQRILVQQCCLWFMQGCLMLVILLLHIAAHR</sequence>
<dbReference type="PROSITE" id="PS51892">
    <property type="entry name" value="SUBTILASE"/>
    <property type="match status" value="1"/>
</dbReference>
<evidence type="ECO:0000256" key="5">
    <source>
        <dbReference type="SAM" id="Phobius"/>
    </source>
</evidence>
<evidence type="ECO:0000259" key="6">
    <source>
        <dbReference type="Pfam" id="PF00082"/>
    </source>
</evidence>
<dbReference type="GO" id="GO:0006508">
    <property type="term" value="P:proteolysis"/>
    <property type="evidence" value="ECO:0007669"/>
    <property type="project" value="UniProtKB-KW"/>
</dbReference>
<evidence type="ECO:0000256" key="4">
    <source>
        <dbReference type="SAM" id="MobiDB-lite"/>
    </source>
</evidence>
<name>A0AAW2LYW9_9LAMI</name>
<evidence type="ECO:0000256" key="3">
    <source>
        <dbReference type="PROSITE-ProRule" id="PRU01240"/>
    </source>
</evidence>